<comment type="caution">
    <text evidence="14">The sequence shown here is derived from an EMBL/GenBank/DDBJ whole genome shotgun (WGS) entry which is preliminary data.</text>
</comment>
<keyword evidence="10" id="KW-0704">Schiff base</keyword>
<evidence type="ECO:0000256" key="8">
    <source>
        <dbReference type="ARBA" id="ARBA00023154"/>
    </source>
</evidence>
<gene>
    <name evidence="14" type="primary">dapA</name>
    <name evidence="14" type="ORF">OEG82_23250</name>
</gene>
<dbReference type="Pfam" id="PF00701">
    <property type="entry name" value="DHDPS"/>
    <property type="match status" value="1"/>
</dbReference>
<keyword evidence="6" id="KW-0028">Amino-acid biosynthesis</keyword>
<dbReference type="PIRSF" id="PIRSF001365">
    <property type="entry name" value="DHDPS"/>
    <property type="match status" value="1"/>
</dbReference>
<comment type="similarity">
    <text evidence="3 13">Belongs to the DapA family.</text>
</comment>
<protein>
    <recommendedName>
        <fullName evidence="4 12">4-hydroxy-tetrahydrodipicolinate synthase</fullName>
        <ecNumber evidence="4 12">4.3.3.7</ecNumber>
    </recommendedName>
</protein>
<dbReference type="NCBIfam" id="TIGR00674">
    <property type="entry name" value="dapA"/>
    <property type="match status" value="1"/>
</dbReference>
<evidence type="ECO:0000256" key="10">
    <source>
        <dbReference type="ARBA" id="ARBA00023270"/>
    </source>
</evidence>
<reference evidence="14" key="1">
    <citation type="submission" date="2022-10" db="EMBL/GenBank/DDBJ databases">
        <title>Hoeflea sp. J2-29, isolated from marine algae.</title>
        <authorList>
            <person name="Kristyanto S."/>
            <person name="Kim J.M."/>
            <person name="Jeon C.O."/>
        </authorList>
    </citation>
    <scope>NUCLEOTIDE SEQUENCE</scope>
    <source>
        <strain evidence="14">J2-29</strain>
    </source>
</reference>
<proteinExistence type="inferred from homology"/>
<keyword evidence="8" id="KW-0457">Lysine biosynthesis</keyword>
<dbReference type="Proteomes" id="UP001081283">
    <property type="component" value="Unassembled WGS sequence"/>
</dbReference>
<dbReference type="PANTHER" id="PTHR12128:SF66">
    <property type="entry name" value="4-HYDROXY-2-OXOGLUTARATE ALDOLASE, MITOCHONDRIAL"/>
    <property type="match status" value="1"/>
</dbReference>
<evidence type="ECO:0000256" key="1">
    <source>
        <dbReference type="ARBA" id="ARBA00003294"/>
    </source>
</evidence>
<name>A0ABT3YMV1_9HYPH</name>
<comment type="pathway">
    <text evidence="2">Amino-acid biosynthesis; L-lysine biosynthesis via DAP pathway; (S)-tetrahydrodipicolinate from L-aspartate: step 3/4.</text>
</comment>
<dbReference type="InterPro" id="IPR005263">
    <property type="entry name" value="DapA"/>
</dbReference>
<dbReference type="SUPFAM" id="SSF51569">
    <property type="entry name" value="Aldolase"/>
    <property type="match status" value="1"/>
</dbReference>
<evidence type="ECO:0000256" key="9">
    <source>
        <dbReference type="ARBA" id="ARBA00023239"/>
    </source>
</evidence>
<evidence type="ECO:0000256" key="2">
    <source>
        <dbReference type="ARBA" id="ARBA00005120"/>
    </source>
</evidence>
<dbReference type="GO" id="GO:0008840">
    <property type="term" value="F:4-hydroxy-tetrahydrodipicolinate synthase activity"/>
    <property type="evidence" value="ECO:0007669"/>
    <property type="project" value="UniProtKB-EC"/>
</dbReference>
<evidence type="ECO:0000313" key="15">
    <source>
        <dbReference type="Proteomes" id="UP001081283"/>
    </source>
</evidence>
<keyword evidence="15" id="KW-1185">Reference proteome</keyword>
<dbReference type="Gene3D" id="3.20.20.70">
    <property type="entry name" value="Aldolase class I"/>
    <property type="match status" value="1"/>
</dbReference>
<evidence type="ECO:0000256" key="3">
    <source>
        <dbReference type="ARBA" id="ARBA00007592"/>
    </source>
</evidence>
<dbReference type="InterPro" id="IPR002220">
    <property type="entry name" value="DapA-like"/>
</dbReference>
<dbReference type="EMBL" id="JAOVZQ010000001">
    <property type="protein sequence ID" value="MCY0096902.1"/>
    <property type="molecule type" value="Genomic_DNA"/>
</dbReference>
<evidence type="ECO:0000313" key="14">
    <source>
        <dbReference type="EMBL" id="MCY0096902.1"/>
    </source>
</evidence>
<dbReference type="EC" id="4.3.3.7" evidence="4 12"/>
<comment type="function">
    <text evidence="1">Catalyzes the condensation of (S)-aspartate-beta-semialdehyde [(S)-ASA] and pyruvate to 4-hydroxy-tetrahydrodipicolinate (HTPA).</text>
</comment>
<dbReference type="InterPro" id="IPR013785">
    <property type="entry name" value="Aldolase_TIM"/>
</dbReference>
<dbReference type="PANTHER" id="PTHR12128">
    <property type="entry name" value="DIHYDRODIPICOLINATE SYNTHASE"/>
    <property type="match status" value="1"/>
</dbReference>
<evidence type="ECO:0000256" key="4">
    <source>
        <dbReference type="ARBA" id="ARBA00012086"/>
    </source>
</evidence>
<organism evidence="14 15">
    <name type="scientific">Hoeflea ulvae</name>
    <dbReference type="NCBI Taxonomy" id="2983764"/>
    <lineage>
        <taxon>Bacteria</taxon>
        <taxon>Pseudomonadati</taxon>
        <taxon>Pseudomonadota</taxon>
        <taxon>Alphaproteobacteria</taxon>
        <taxon>Hyphomicrobiales</taxon>
        <taxon>Rhizobiaceae</taxon>
        <taxon>Hoeflea</taxon>
    </lineage>
</organism>
<keyword evidence="7" id="KW-0220">Diaminopimelate biosynthesis</keyword>
<evidence type="ECO:0000256" key="7">
    <source>
        <dbReference type="ARBA" id="ARBA00022915"/>
    </source>
</evidence>
<evidence type="ECO:0000256" key="12">
    <source>
        <dbReference type="NCBIfam" id="TIGR00674"/>
    </source>
</evidence>
<evidence type="ECO:0000256" key="11">
    <source>
        <dbReference type="ARBA" id="ARBA00047836"/>
    </source>
</evidence>
<sequence>MSLTKADISGLFTAIVTPFGADNSVDFTVLKDLVKRQLKAGATGIVPIGGTGEYTALSRKERADIVAACVEAAGSAPVLPGILATGYHDALDAGHDFKAAGAAGVMLVTPYYAVGPQEGMRRYFNDYRGQIDLPILAYEIPRRTNASISAETYAKLADDGAIIGMKYSNYDMPEFIAVLREVGDKLAVLSGEEPLFAAHVGLGAVGGVLASATIYPEFWIKVFQLASSGDLKAALAMQNRIDPVLKAIYRETNPGPLKHFMSLAGMEMGGVRLPLTDPSDETTALLQTALAGFHDTEAA</sequence>
<evidence type="ECO:0000256" key="5">
    <source>
        <dbReference type="ARBA" id="ARBA00022490"/>
    </source>
</evidence>
<evidence type="ECO:0000256" key="6">
    <source>
        <dbReference type="ARBA" id="ARBA00022605"/>
    </source>
</evidence>
<dbReference type="RefSeq" id="WP_267614734.1">
    <property type="nucleotide sequence ID" value="NZ_JAOVZQ010000001.1"/>
</dbReference>
<comment type="catalytic activity">
    <reaction evidence="11">
        <text>L-aspartate 4-semialdehyde + pyruvate = (2S,4S)-4-hydroxy-2,3,4,5-tetrahydrodipicolinate + H2O + H(+)</text>
        <dbReference type="Rhea" id="RHEA:34171"/>
        <dbReference type="ChEBI" id="CHEBI:15361"/>
        <dbReference type="ChEBI" id="CHEBI:15377"/>
        <dbReference type="ChEBI" id="CHEBI:15378"/>
        <dbReference type="ChEBI" id="CHEBI:67139"/>
        <dbReference type="ChEBI" id="CHEBI:537519"/>
        <dbReference type="EC" id="4.3.3.7"/>
    </reaction>
</comment>
<dbReference type="SMART" id="SM01130">
    <property type="entry name" value="DHDPS"/>
    <property type="match status" value="1"/>
</dbReference>
<evidence type="ECO:0000256" key="13">
    <source>
        <dbReference type="PIRNR" id="PIRNR001365"/>
    </source>
</evidence>
<keyword evidence="9 13" id="KW-0456">Lyase</keyword>
<keyword evidence="5" id="KW-0963">Cytoplasm</keyword>
<dbReference type="PRINTS" id="PR00146">
    <property type="entry name" value="DHPICSNTHASE"/>
</dbReference>
<dbReference type="CDD" id="cd00408">
    <property type="entry name" value="DHDPS-like"/>
    <property type="match status" value="1"/>
</dbReference>
<accession>A0ABT3YMV1</accession>